<evidence type="ECO:0000313" key="1">
    <source>
        <dbReference type="EMBL" id="MXY34176.1"/>
    </source>
</evidence>
<reference evidence="1" key="1">
    <citation type="submission" date="2019-09" db="EMBL/GenBank/DDBJ databases">
        <title>Characterisation of the sponge microbiome using genome-centric metagenomics.</title>
        <authorList>
            <person name="Engelberts J.P."/>
            <person name="Robbins S.J."/>
            <person name="De Goeij J.M."/>
            <person name="Aranda M."/>
            <person name="Bell S.C."/>
            <person name="Webster N.S."/>
        </authorList>
    </citation>
    <scope>NUCLEOTIDE SEQUENCE</scope>
    <source>
        <strain evidence="1">SB0664_bin_43</strain>
    </source>
</reference>
<accession>A0A6B0Y4Y5</accession>
<proteinExistence type="predicted"/>
<name>A0A6B0Y4Y5_9RHOB</name>
<dbReference type="EMBL" id="VXRY01000349">
    <property type="protein sequence ID" value="MXY34176.1"/>
    <property type="molecule type" value="Genomic_DNA"/>
</dbReference>
<gene>
    <name evidence="1" type="ORF">F4Y60_08835</name>
</gene>
<organism evidence="1">
    <name type="scientific">Boseongicola sp. SB0664_bin_43</name>
    <dbReference type="NCBI Taxonomy" id="2604844"/>
    <lineage>
        <taxon>Bacteria</taxon>
        <taxon>Pseudomonadati</taxon>
        <taxon>Pseudomonadota</taxon>
        <taxon>Alphaproteobacteria</taxon>
        <taxon>Rhodobacterales</taxon>
        <taxon>Paracoccaceae</taxon>
        <taxon>Boseongicola</taxon>
    </lineage>
</organism>
<protein>
    <submittedName>
        <fullName evidence="1">Uncharacterized protein</fullName>
    </submittedName>
</protein>
<comment type="caution">
    <text evidence="1">The sequence shown here is derived from an EMBL/GenBank/DDBJ whole genome shotgun (WGS) entry which is preliminary data.</text>
</comment>
<sequence length="78" mass="8472">MGCRIGVATDVASRVAVLKANGDVPGTARHRTLKNRLTYDEANTYEAFARNRCGPSCRGHSGGGFAAGRVWSVYRIDW</sequence>
<dbReference type="AlphaFoldDB" id="A0A6B0Y4Y5"/>